<evidence type="ECO:0000313" key="1">
    <source>
        <dbReference type="EMBL" id="MBB6447987.1"/>
    </source>
</evidence>
<gene>
    <name evidence="1" type="ORF">HNR53_004713</name>
</gene>
<comment type="caution">
    <text evidence="1">The sequence shown here is derived from an EMBL/GenBank/DDBJ whole genome shotgun (WGS) entry which is preliminary data.</text>
</comment>
<organism evidence="1 2">
    <name type="scientific">Bacillus benzoevorans</name>
    <dbReference type="NCBI Taxonomy" id="1456"/>
    <lineage>
        <taxon>Bacteria</taxon>
        <taxon>Bacillati</taxon>
        <taxon>Bacillota</taxon>
        <taxon>Bacilli</taxon>
        <taxon>Bacillales</taxon>
        <taxon>Bacillaceae</taxon>
        <taxon>Bacillus</taxon>
    </lineage>
</organism>
<reference evidence="1 2" key="1">
    <citation type="submission" date="2020-08" db="EMBL/GenBank/DDBJ databases">
        <title>Genomic Encyclopedia of Type Strains, Phase IV (KMG-IV): sequencing the most valuable type-strain genomes for metagenomic binning, comparative biology and taxonomic classification.</title>
        <authorList>
            <person name="Goeker M."/>
        </authorList>
    </citation>
    <scope>NUCLEOTIDE SEQUENCE [LARGE SCALE GENOMIC DNA]</scope>
    <source>
        <strain evidence="1 2">DSM 5391</strain>
    </source>
</reference>
<name>A0A7X0LYX7_9BACI</name>
<dbReference type="RefSeq" id="WP_184530431.1">
    <property type="nucleotide sequence ID" value="NZ_JACHGK010000039.1"/>
</dbReference>
<dbReference type="EMBL" id="JACHGK010000039">
    <property type="protein sequence ID" value="MBB6447987.1"/>
    <property type="molecule type" value="Genomic_DNA"/>
</dbReference>
<sequence>MKKIFIIICILLIIFFSIKVYFYTYENLANKRIAQVIELQGANNSEYEITFNSFDYKRWFWDKDIIFNNDKEIKYKYSFNRKDNIVEVFIGRVTLKSDATISYSKMAMVNPNCHFIFLQFS</sequence>
<dbReference type="Proteomes" id="UP000531594">
    <property type="component" value="Unassembled WGS sequence"/>
</dbReference>
<evidence type="ECO:0000313" key="2">
    <source>
        <dbReference type="Proteomes" id="UP000531594"/>
    </source>
</evidence>
<accession>A0A7X0LYX7</accession>
<dbReference type="AlphaFoldDB" id="A0A7X0LYX7"/>
<protein>
    <recommendedName>
        <fullName evidence="3">DUF3139 domain-containing protein</fullName>
    </recommendedName>
</protein>
<evidence type="ECO:0008006" key="3">
    <source>
        <dbReference type="Google" id="ProtNLM"/>
    </source>
</evidence>
<keyword evidence="2" id="KW-1185">Reference proteome</keyword>
<proteinExistence type="predicted"/>